<feature type="transmembrane region" description="Helical" evidence="7">
    <location>
        <begin position="386"/>
        <end position="412"/>
    </location>
</feature>
<organism evidence="9 10">
    <name type="scientific">Forsythia ovata</name>
    <dbReference type="NCBI Taxonomy" id="205694"/>
    <lineage>
        <taxon>Eukaryota</taxon>
        <taxon>Viridiplantae</taxon>
        <taxon>Streptophyta</taxon>
        <taxon>Embryophyta</taxon>
        <taxon>Tracheophyta</taxon>
        <taxon>Spermatophyta</taxon>
        <taxon>Magnoliopsida</taxon>
        <taxon>eudicotyledons</taxon>
        <taxon>Gunneridae</taxon>
        <taxon>Pentapetalae</taxon>
        <taxon>asterids</taxon>
        <taxon>lamiids</taxon>
        <taxon>Lamiales</taxon>
        <taxon>Oleaceae</taxon>
        <taxon>Forsythieae</taxon>
        <taxon>Forsythia</taxon>
    </lineage>
</organism>
<evidence type="ECO:0000259" key="8">
    <source>
        <dbReference type="PROSITE" id="PS50850"/>
    </source>
</evidence>
<dbReference type="Pfam" id="PF07690">
    <property type="entry name" value="MFS_1"/>
    <property type="match status" value="1"/>
</dbReference>
<proteinExistence type="inferred from homology"/>
<feature type="transmembrane region" description="Helical" evidence="7">
    <location>
        <begin position="149"/>
        <end position="167"/>
    </location>
</feature>
<dbReference type="GO" id="GO:0016020">
    <property type="term" value="C:membrane"/>
    <property type="evidence" value="ECO:0007669"/>
    <property type="project" value="UniProtKB-SubCell"/>
</dbReference>
<dbReference type="PANTHER" id="PTHR23504:SF1">
    <property type="entry name" value="GH21943P-RELATED"/>
    <property type="match status" value="1"/>
</dbReference>
<dbReference type="InterPro" id="IPR020846">
    <property type="entry name" value="MFS_dom"/>
</dbReference>
<feature type="transmembrane region" description="Helical" evidence="7">
    <location>
        <begin position="114"/>
        <end position="137"/>
    </location>
</feature>
<comment type="similarity">
    <text evidence="6">Belongs to the major facilitator superfamily. Phosphate:H(+) symporter (TC 2.A.1.9) family.</text>
</comment>
<comment type="caution">
    <text evidence="9">The sequence shown here is derived from an EMBL/GenBank/DDBJ whole genome shotgun (WGS) entry which is preliminary data.</text>
</comment>
<dbReference type="AlphaFoldDB" id="A0ABD1PW81"/>
<dbReference type="InterPro" id="IPR036259">
    <property type="entry name" value="MFS_trans_sf"/>
</dbReference>
<evidence type="ECO:0000256" key="4">
    <source>
        <dbReference type="ARBA" id="ARBA00022989"/>
    </source>
</evidence>
<evidence type="ECO:0000256" key="6">
    <source>
        <dbReference type="ARBA" id="ARBA00044504"/>
    </source>
</evidence>
<comment type="subcellular location">
    <subcellularLocation>
        <location evidence="1">Membrane</location>
        <topology evidence="1">Multi-pass membrane protein</topology>
    </subcellularLocation>
</comment>
<evidence type="ECO:0000256" key="5">
    <source>
        <dbReference type="ARBA" id="ARBA00023136"/>
    </source>
</evidence>
<reference evidence="10" key="1">
    <citation type="submission" date="2024-07" db="EMBL/GenBank/DDBJ databases">
        <title>Two chromosome-level genome assemblies of Korean endemic species Abeliophyllum distichum and Forsythia ovata (Oleaceae).</title>
        <authorList>
            <person name="Jang H."/>
        </authorList>
    </citation>
    <scope>NUCLEOTIDE SEQUENCE [LARGE SCALE GENOMIC DNA]</scope>
</reference>
<dbReference type="CDD" id="cd17330">
    <property type="entry name" value="MFS_SLC46_TetA_like"/>
    <property type="match status" value="1"/>
</dbReference>
<dbReference type="PROSITE" id="PS50850">
    <property type="entry name" value="MFS"/>
    <property type="match status" value="1"/>
</dbReference>
<sequence>MRILSLATDQRMQRSLLVTAYERDHNKSSFGRIVGSATVLRRLEGHVLQKKRLESTIGQKGNFSERECEMEELFGLSHLFMTVFLYNFASYMVVPAITDVTMSAICPGKHECSLAIYLTGAQQAIIGLGSMIVMPLIGYLSDTYGRKMMLTLPITLSIFPTVILAFSRTTYFFYAYYVLRTFFAMAGEASVLFLALAYVADNVPECKRAAVFGILSGIASSSYVFGNFSTRFISTSSTFQVAAAVGIISLVYMRVLLPESTMNNNICTKDTEAECLLEKPPPQKWQMFKTLPSVNDTLSLLSTSPTFAKAAVIAFFNNAADVGLTASLNYYLKAQFHFNKNQFADIMIISGIAGSISQLILIPILTPWVGERKMLSIGLFVNSAHLILYSISWAPWVPYVATVISILSIFATPCMRSIASKQIGPNDQGKAQGCITGICSISNTVSPLAFNSLTALFLSDNPPFYFPGFGIACAGLSAMVAFIQSLMIRAIPPVTTRTMENSNTSKP</sequence>
<evidence type="ECO:0000313" key="9">
    <source>
        <dbReference type="EMBL" id="KAL2468198.1"/>
    </source>
</evidence>
<keyword evidence="10" id="KW-1185">Reference proteome</keyword>
<dbReference type="InterPro" id="IPR001958">
    <property type="entry name" value="Tet-R_TetA/multi-R_MdtG-like"/>
</dbReference>
<evidence type="ECO:0000256" key="2">
    <source>
        <dbReference type="ARBA" id="ARBA00022448"/>
    </source>
</evidence>
<evidence type="ECO:0000256" key="7">
    <source>
        <dbReference type="SAM" id="Phobius"/>
    </source>
</evidence>
<keyword evidence="3 7" id="KW-0812">Transmembrane</keyword>
<dbReference type="SUPFAM" id="SSF103473">
    <property type="entry name" value="MFS general substrate transporter"/>
    <property type="match status" value="1"/>
</dbReference>
<dbReference type="Gene3D" id="1.20.1250.20">
    <property type="entry name" value="MFS general substrate transporter like domains"/>
    <property type="match status" value="1"/>
</dbReference>
<dbReference type="EMBL" id="JBFOLJ010000017">
    <property type="protein sequence ID" value="KAL2468198.1"/>
    <property type="molecule type" value="Genomic_DNA"/>
</dbReference>
<accession>A0ABD1PW81</accession>
<feature type="transmembrane region" description="Helical" evidence="7">
    <location>
        <begin position="209"/>
        <end position="226"/>
    </location>
</feature>
<keyword evidence="4 7" id="KW-1133">Transmembrane helix</keyword>
<evidence type="ECO:0000313" key="10">
    <source>
        <dbReference type="Proteomes" id="UP001604277"/>
    </source>
</evidence>
<evidence type="ECO:0000256" key="3">
    <source>
        <dbReference type="ARBA" id="ARBA00022692"/>
    </source>
</evidence>
<feature type="transmembrane region" description="Helical" evidence="7">
    <location>
        <begin position="433"/>
        <end position="458"/>
    </location>
</feature>
<protein>
    <submittedName>
        <fullName evidence="9">Major facilitator superfamily protein</fullName>
    </submittedName>
</protein>
<gene>
    <name evidence="9" type="ORF">Fot_51723</name>
</gene>
<dbReference type="InterPro" id="IPR011701">
    <property type="entry name" value="MFS"/>
</dbReference>
<dbReference type="PANTHER" id="PTHR23504">
    <property type="entry name" value="MAJOR FACILITATOR SUPERFAMILY DOMAIN-CONTAINING PROTEIN 10"/>
    <property type="match status" value="1"/>
</dbReference>
<feature type="transmembrane region" description="Helical" evidence="7">
    <location>
        <begin position="343"/>
        <end position="366"/>
    </location>
</feature>
<dbReference type="PRINTS" id="PR01035">
    <property type="entry name" value="TCRTETA"/>
</dbReference>
<evidence type="ECO:0000256" key="1">
    <source>
        <dbReference type="ARBA" id="ARBA00004141"/>
    </source>
</evidence>
<name>A0ABD1PW81_9LAMI</name>
<keyword evidence="5 7" id="KW-0472">Membrane</keyword>
<feature type="transmembrane region" description="Helical" evidence="7">
    <location>
        <begin position="464"/>
        <end position="483"/>
    </location>
</feature>
<feature type="transmembrane region" description="Helical" evidence="7">
    <location>
        <begin position="232"/>
        <end position="253"/>
    </location>
</feature>
<dbReference type="Proteomes" id="UP001604277">
    <property type="component" value="Unassembled WGS sequence"/>
</dbReference>
<feature type="transmembrane region" description="Helical" evidence="7">
    <location>
        <begin position="173"/>
        <end position="197"/>
    </location>
</feature>
<keyword evidence="2" id="KW-0813">Transport</keyword>
<feature type="domain" description="Major facilitator superfamily (MFS) profile" evidence="8">
    <location>
        <begin position="75"/>
        <end position="496"/>
    </location>
</feature>
<feature type="transmembrane region" description="Helical" evidence="7">
    <location>
        <begin position="73"/>
        <end position="94"/>
    </location>
</feature>